<dbReference type="CDD" id="cd14791">
    <property type="entry name" value="GH36"/>
    <property type="match status" value="1"/>
</dbReference>
<dbReference type="EMBL" id="JACCFM010000001">
    <property type="protein sequence ID" value="NYJ21103.1"/>
    <property type="molecule type" value="Genomic_DNA"/>
</dbReference>
<dbReference type="PANTHER" id="PTHR43053:SF3">
    <property type="entry name" value="ALPHA-GALACTOSIDASE C-RELATED"/>
    <property type="match status" value="1"/>
</dbReference>
<dbReference type="InterPro" id="IPR002252">
    <property type="entry name" value="Glyco_hydro_36"/>
</dbReference>
<evidence type="ECO:0000313" key="3">
    <source>
        <dbReference type="EMBL" id="NYJ21103.1"/>
    </source>
</evidence>
<sequence>MTQTTSLTLDGLSVVIHSDVTIGQIDGGYIVTGDAIRIDHSIEATLFYRNGWNSWSPTGWHSLSAEPLRIYDNPERLLTADDAATDDPSRHMGSTVGALDVGEGRVLLLGALSLGAPRVAAEKDALVGEADDPGVQWFVAVGTEQQVFARYAELVAERFGRASGTAGTVWSSWYSYFEDIDEAKIGTAIEDLEGYPFDVVQIDDGWERIVGDWVVGNGFPSGLTALASRITRAGFRAALWVAPMICLPQSEIARTHPDWLVTDAAGEAMVAGYNWGSHYYALDTTRADVQQYLTELFEGLVEKGFTYFKLDFMYAGALEGRRSTNAHRDTVYREAIELIRRAVGPDTYLLGSGVPMLASVGVFDGARVGPDVAPYWDNTERKRDRSGPGAYNSLANSVSRVWMKRWYDVDPDVVFFRARRSLLDERGRGLLVDLAQIAGFKSTSDPVSWLDEAEQGRLRAFLADAPMVRQLGRYRFQLDERVVDFTDYVENTRDDLESMLVK</sequence>
<organism evidence="3 4">
    <name type="scientific">Glaciibacter psychrotolerans</name>
    <dbReference type="NCBI Taxonomy" id="670054"/>
    <lineage>
        <taxon>Bacteria</taxon>
        <taxon>Bacillati</taxon>
        <taxon>Actinomycetota</taxon>
        <taxon>Actinomycetes</taxon>
        <taxon>Micrococcales</taxon>
        <taxon>Microbacteriaceae</taxon>
        <taxon>Glaciibacter</taxon>
    </lineage>
</organism>
<dbReference type="SUPFAM" id="SSF51445">
    <property type="entry name" value="(Trans)glycosidases"/>
    <property type="match status" value="1"/>
</dbReference>
<keyword evidence="4" id="KW-1185">Reference proteome</keyword>
<evidence type="ECO:0000313" key="4">
    <source>
        <dbReference type="Proteomes" id="UP000537260"/>
    </source>
</evidence>
<evidence type="ECO:0000256" key="1">
    <source>
        <dbReference type="ARBA" id="ARBA00022801"/>
    </source>
</evidence>
<keyword evidence="2 3" id="KW-0326">Glycosidase</keyword>
<keyword evidence="1 3" id="KW-0378">Hydrolase</keyword>
<dbReference type="Gene3D" id="3.20.20.70">
    <property type="entry name" value="Aldolase class I"/>
    <property type="match status" value="1"/>
</dbReference>
<accession>A0A7Z0EGJ6</accession>
<proteinExistence type="predicted"/>
<evidence type="ECO:0000256" key="2">
    <source>
        <dbReference type="ARBA" id="ARBA00023295"/>
    </source>
</evidence>
<name>A0A7Z0EGJ6_9MICO</name>
<dbReference type="Pfam" id="PF02065">
    <property type="entry name" value="Melibiase"/>
    <property type="match status" value="1"/>
</dbReference>
<comment type="caution">
    <text evidence="3">The sequence shown here is derived from an EMBL/GenBank/DDBJ whole genome shotgun (WGS) entry which is preliminary data.</text>
</comment>
<dbReference type="Proteomes" id="UP000537260">
    <property type="component" value="Unassembled WGS sequence"/>
</dbReference>
<gene>
    <name evidence="3" type="ORF">HNR05_002894</name>
</gene>
<dbReference type="InterPro" id="IPR017853">
    <property type="entry name" value="GH"/>
</dbReference>
<dbReference type="AlphaFoldDB" id="A0A7Z0EGJ6"/>
<dbReference type="GO" id="GO:0004557">
    <property type="term" value="F:alpha-galactosidase activity"/>
    <property type="evidence" value="ECO:0007669"/>
    <property type="project" value="UniProtKB-EC"/>
</dbReference>
<dbReference type="GO" id="GO:0016052">
    <property type="term" value="P:carbohydrate catabolic process"/>
    <property type="evidence" value="ECO:0007669"/>
    <property type="project" value="InterPro"/>
</dbReference>
<dbReference type="InterPro" id="IPR050985">
    <property type="entry name" value="Alpha-glycosidase_related"/>
</dbReference>
<dbReference type="InterPro" id="IPR013785">
    <property type="entry name" value="Aldolase_TIM"/>
</dbReference>
<dbReference type="RefSeq" id="WP_179579752.1">
    <property type="nucleotide sequence ID" value="NZ_JACCFM010000001.1"/>
</dbReference>
<protein>
    <submittedName>
        <fullName evidence="3">Alpha-galactosidase</fullName>
        <ecNumber evidence="3">3.2.1.22</ecNumber>
    </submittedName>
</protein>
<dbReference type="EC" id="3.2.1.22" evidence="3"/>
<reference evidence="3 4" key="1">
    <citation type="submission" date="2020-07" db="EMBL/GenBank/DDBJ databases">
        <title>Sequencing the genomes of 1000 actinobacteria strains.</title>
        <authorList>
            <person name="Klenk H.-P."/>
        </authorList>
    </citation>
    <scope>NUCLEOTIDE SEQUENCE [LARGE SCALE GENOMIC DNA]</scope>
    <source>
        <strain evidence="3 4">LI1</strain>
    </source>
</reference>
<dbReference type="PANTHER" id="PTHR43053">
    <property type="entry name" value="GLYCOSIDASE FAMILY 31"/>
    <property type="match status" value="1"/>
</dbReference>